<evidence type="ECO:0000313" key="3">
    <source>
        <dbReference type="EMBL" id="HJF28262.1"/>
    </source>
</evidence>
<feature type="transmembrane region" description="Helical" evidence="2">
    <location>
        <begin position="23"/>
        <end position="44"/>
    </location>
</feature>
<reference evidence="3" key="1">
    <citation type="journal article" date="2021" name="PeerJ">
        <title>Extensive microbial diversity within the chicken gut microbiome revealed by metagenomics and culture.</title>
        <authorList>
            <person name="Gilroy R."/>
            <person name="Ravi A."/>
            <person name="Getino M."/>
            <person name="Pursley I."/>
            <person name="Horton D.L."/>
            <person name="Alikhan N.F."/>
            <person name="Baker D."/>
            <person name="Gharbi K."/>
            <person name="Hall N."/>
            <person name="Watson M."/>
            <person name="Adriaenssens E.M."/>
            <person name="Foster-Nyarko E."/>
            <person name="Jarju S."/>
            <person name="Secka A."/>
            <person name="Antonio M."/>
            <person name="Oren A."/>
            <person name="Chaudhuri R.R."/>
            <person name="La Ragione R."/>
            <person name="Hildebrand F."/>
            <person name="Pallen M.J."/>
        </authorList>
    </citation>
    <scope>NUCLEOTIDE SEQUENCE</scope>
    <source>
        <strain evidence="3">CHK135-1449</strain>
    </source>
</reference>
<name>A0A9D2ZZU0_ACILW</name>
<reference evidence="3" key="2">
    <citation type="submission" date="2021-09" db="EMBL/GenBank/DDBJ databases">
        <authorList>
            <person name="Gilroy R."/>
        </authorList>
    </citation>
    <scope>NUCLEOTIDE SEQUENCE</scope>
    <source>
        <strain evidence="3">CHK135-1449</strain>
    </source>
</reference>
<evidence type="ECO:0000256" key="1">
    <source>
        <dbReference type="SAM" id="MobiDB-lite"/>
    </source>
</evidence>
<dbReference type="Proteomes" id="UP000787156">
    <property type="component" value="Unassembled WGS sequence"/>
</dbReference>
<accession>A0A9D2ZZU0</accession>
<feature type="region of interest" description="Disordered" evidence="1">
    <location>
        <begin position="47"/>
        <end position="98"/>
    </location>
</feature>
<keyword evidence="2" id="KW-0472">Membrane</keyword>
<feature type="compositionally biased region" description="Low complexity" evidence="1">
    <location>
        <begin position="55"/>
        <end position="98"/>
    </location>
</feature>
<sequence>MGNDFNNKPPSNHQDEVTQKKRIPVYILILVGIFLLAVLFYMFADMEPDSPAERPNTPVPATTAPTSTGPNTGGESTEATATDTEATATATDTAQANQ</sequence>
<keyword evidence="2" id="KW-0812">Transmembrane</keyword>
<dbReference type="AlphaFoldDB" id="A0A9D2ZZU0"/>
<organism evidence="3 4">
    <name type="scientific">Acinetobacter lwoffii</name>
    <dbReference type="NCBI Taxonomy" id="28090"/>
    <lineage>
        <taxon>Bacteria</taxon>
        <taxon>Pseudomonadati</taxon>
        <taxon>Pseudomonadota</taxon>
        <taxon>Gammaproteobacteria</taxon>
        <taxon>Moraxellales</taxon>
        <taxon>Moraxellaceae</taxon>
        <taxon>Acinetobacter</taxon>
    </lineage>
</organism>
<evidence type="ECO:0000256" key="2">
    <source>
        <dbReference type="SAM" id="Phobius"/>
    </source>
</evidence>
<dbReference type="EMBL" id="DYWX01000090">
    <property type="protein sequence ID" value="HJF28262.1"/>
    <property type="molecule type" value="Genomic_DNA"/>
</dbReference>
<proteinExistence type="predicted"/>
<evidence type="ECO:0000313" key="4">
    <source>
        <dbReference type="Proteomes" id="UP000787156"/>
    </source>
</evidence>
<gene>
    <name evidence="3" type="ORF">K8V79_08470</name>
</gene>
<keyword evidence="2" id="KW-1133">Transmembrane helix</keyword>
<comment type="caution">
    <text evidence="3">The sequence shown here is derived from an EMBL/GenBank/DDBJ whole genome shotgun (WGS) entry which is preliminary data.</text>
</comment>
<protein>
    <submittedName>
        <fullName evidence="3">Uncharacterized protein</fullName>
    </submittedName>
</protein>